<dbReference type="PaxDb" id="195103-CPF_0585"/>
<keyword evidence="4" id="KW-1003">Cell membrane</keyword>
<dbReference type="PIRSF" id="PIRSF005091">
    <property type="entry name" value="Mmb_sulf_HI1246"/>
    <property type="match status" value="1"/>
</dbReference>
<evidence type="ECO:0000256" key="10">
    <source>
        <dbReference type="PIRSR" id="PIRSR005091-3"/>
    </source>
</evidence>
<organism evidence="13 14">
    <name type="scientific">Clostridium perfringens (strain ATCC 13124 / DSM 756 / JCM 1290 / NCIMB 6125 / NCTC 8237 / Type A)</name>
    <dbReference type="NCBI Taxonomy" id="195103"/>
    <lineage>
        <taxon>Bacteria</taxon>
        <taxon>Bacillati</taxon>
        <taxon>Bacillota</taxon>
        <taxon>Clostridia</taxon>
        <taxon>Eubacteriales</taxon>
        <taxon>Clostridiaceae</taxon>
        <taxon>Clostridium</taxon>
    </lineage>
</organism>
<evidence type="ECO:0000256" key="9">
    <source>
        <dbReference type="PIRSR" id="PIRSR005091-2"/>
    </source>
</evidence>
<feature type="transmembrane region" description="Helical" evidence="11">
    <location>
        <begin position="83"/>
        <end position="103"/>
    </location>
</feature>
<reference evidence="13 14" key="1">
    <citation type="journal article" date="2006" name="Genome Res.">
        <title>Skewed genomic variability in strains of the toxigenic bacterial pathogen, Clostridium perfringens.</title>
        <authorList>
            <person name="Myers G.S."/>
            <person name="Rasko D.A."/>
            <person name="Cheung J.K."/>
            <person name="Ravel J."/>
            <person name="Seshadri R."/>
            <person name="Deboy R.T."/>
            <person name="Ren Q."/>
            <person name="Varga J."/>
            <person name="Awad M.M."/>
            <person name="Brinkac L.M."/>
            <person name="Daugherty S.C."/>
            <person name="Haft D.H."/>
            <person name="Dodson R.J."/>
            <person name="Madupu R."/>
            <person name="Nelson W.C."/>
            <person name="Rosovitz M.J."/>
            <person name="Sullivan S.A."/>
            <person name="Khouri H."/>
            <person name="Dimitrov G.I."/>
            <person name="Watkins K.L."/>
            <person name="Mulligan S."/>
            <person name="Benton J."/>
            <person name="Radune D."/>
            <person name="Fisher D.J."/>
            <person name="Atkins H.S."/>
            <person name="Hiscox T."/>
            <person name="Jost B.H."/>
            <person name="Billington S.J."/>
            <person name="Songer J.G."/>
            <person name="McClane B.A."/>
            <person name="Titball R.W."/>
            <person name="Rood J.I."/>
            <person name="Melville S.B."/>
            <person name="Paulsen I.T."/>
        </authorList>
    </citation>
    <scope>NUCLEOTIDE SEQUENCE [LARGE SCALE GENOMIC DNA]</scope>
    <source>
        <strain evidence="14">ATCC 13124 / DSM 756 / JCM 1290 / NCIMB 6125 / NCTC 8237 / S 107 / Type A</strain>
    </source>
</reference>
<dbReference type="Gene3D" id="3.40.720.10">
    <property type="entry name" value="Alkaline Phosphatase, subunit A"/>
    <property type="match status" value="1"/>
</dbReference>
<keyword evidence="9" id="KW-0479">Metal-binding</keyword>
<name>A0A0H2YRA1_CLOP1</name>
<feature type="transmembrane region" description="Helical" evidence="11">
    <location>
        <begin position="129"/>
        <end position="152"/>
    </location>
</feature>
<keyword evidence="7 11" id="KW-0472">Membrane</keyword>
<dbReference type="KEGG" id="cpf:CPF_0585"/>
<dbReference type="InterPro" id="IPR012160">
    <property type="entry name" value="LtaS-like"/>
</dbReference>
<dbReference type="InterPro" id="IPR000917">
    <property type="entry name" value="Sulfatase_N"/>
</dbReference>
<keyword evidence="9" id="KW-0464">Manganese</keyword>
<dbReference type="GO" id="GO:0046872">
    <property type="term" value="F:metal ion binding"/>
    <property type="evidence" value="ECO:0007669"/>
    <property type="project" value="UniProtKB-KW"/>
</dbReference>
<evidence type="ECO:0000256" key="4">
    <source>
        <dbReference type="ARBA" id="ARBA00022475"/>
    </source>
</evidence>
<feature type="binding site" evidence="10">
    <location>
        <position position="493"/>
    </location>
    <ligand>
        <name>Mn(2+)</name>
        <dbReference type="ChEBI" id="CHEBI:29035"/>
    </ligand>
</feature>
<keyword evidence="14" id="KW-1185">Reference proteome</keyword>
<protein>
    <submittedName>
        <fullName evidence="13">Sulfatase domain protein</fullName>
    </submittedName>
</protein>
<dbReference type="HOGENOM" id="CLU_021310_1_0_9"/>
<dbReference type="SUPFAM" id="SSF53649">
    <property type="entry name" value="Alkaline phosphatase-like"/>
    <property type="match status" value="1"/>
</dbReference>
<feature type="transmembrane region" description="Helical" evidence="11">
    <location>
        <begin position="164"/>
        <end position="189"/>
    </location>
</feature>
<feature type="transmembrane region" description="Helical" evidence="11">
    <location>
        <begin position="20"/>
        <end position="40"/>
    </location>
</feature>
<accession>A0A0H2YRA1</accession>
<dbReference type="InterPro" id="IPR017850">
    <property type="entry name" value="Alkaline_phosphatase_core_sf"/>
</dbReference>
<evidence type="ECO:0000256" key="11">
    <source>
        <dbReference type="SAM" id="Phobius"/>
    </source>
</evidence>
<evidence type="ECO:0000256" key="6">
    <source>
        <dbReference type="ARBA" id="ARBA00022989"/>
    </source>
</evidence>
<dbReference type="Gene3D" id="3.30.1120.170">
    <property type="match status" value="1"/>
</dbReference>
<evidence type="ECO:0000256" key="2">
    <source>
        <dbReference type="ARBA" id="ARBA00004936"/>
    </source>
</evidence>
<feature type="active site" evidence="8">
    <location>
        <position position="318"/>
    </location>
</feature>
<sequence>MAKSNGLLSKIGGFFKKFPLEILFYILLVFKITVFCTMLKSNSGMELNLGFVYGLIDYKIIYLLFPLIFISFGFLFKRWGKFIYLYIVDLGISALLIFDLLYYRLYGTFPSIKFLIYPDLFNPLNKDLIFFRSRMLLFIIDLVLLPILYILFRKYTKDWYFGKVKYRVIAFLLTFLVPSGCVLGKYYLYDVKDITNGEKGFLRVAWTPTSGIFRATPLGYHFFDIYKTLVLDKDIKLSNEEKQEVKNWLDANYENLPDNQYKGELKGKNLVVLQIESLEDFVINKKIDGQEITPTLNSILKNSYYFPNIYEENLTGFSSDADLMVNTGMLPITNTATSFAYPSRTLTTLPSILEKNGYTTVSAHPEVAGSWNWGEVHHSLLKFQNSYTLYDFNEDEIIGLGISDKSYLTQLATKAGDLKQPFYLFTVTLTNHGPFEIDDAHTTIKIPSEIEGTLIGQYFKTVRYTDEAIKMFMDKLKEEGRFDDTVFVIYGDHAGPNKYYKDQLKDVNFDGNYWKLNEKKVPLIIYNPSIQGKTIETKGGLIDVMPTVSYLLGVNDGSLRNVIGRNLLNTNRNIVALPGGEVVGEAKSQDELNHVKQSYDISTKIIRSDYFKNN</sequence>
<dbReference type="Pfam" id="PF00884">
    <property type="entry name" value="Sulfatase"/>
    <property type="match status" value="1"/>
</dbReference>
<dbReference type="AlphaFoldDB" id="A0A0H2YRA1"/>
<comment type="similarity">
    <text evidence="3">Belongs to the LTA synthase family.</text>
</comment>
<feature type="transmembrane region" description="Helical" evidence="11">
    <location>
        <begin position="60"/>
        <end position="76"/>
    </location>
</feature>
<dbReference type="RefSeq" id="WP_011590268.1">
    <property type="nucleotide sequence ID" value="NC_008261.1"/>
</dbReference>
<dbReference type="Proteomes" id="UP000001823">
    <property type="component" value="Chromosome"/>
</dbReference>
<dbReference type="PANTHER" id="PTHR47371">
    <property type="entry name" value="LIPOTEICHOIC ACID SYNTHASE"/>
    <property type="match status" value="1"/>
</dbReference>
<dbReference type="PANTHER" id="PTHR47371:SF3">
    <property type="entry name" value="PHOSPHOGLYCEROL TRANSFERASE I"/>
    <property type="match status" value="1"/>
</dbReference>
<evidence type="ECO:0000256" key="7">
    <source>
        <dbReference type="ARBA" id="ARBA00023136"/>
    </source>
</evidence>
<keyword evidence="6 11" id="KW-1133">Transmembrane helix</keyword>
<feature type="binding site" evidence="10">
    <location>
        <position position="492"/>
    </location>
    <ligand>
        <name>Mn(2+)</name>
        <dbReference type="ChEBI" id="CHEBI:29035"/>
    </ligand>
</feature>
<keyword evidence="5 11" id="KW-0812">Transmembrane</keyword>
<evidence type="ECO:0000313" key="13">
    <source>
        <dbReference type="EMBL" id="ABG83506.1"/>
    </source>
</evidence>
<evidence type="ECO:0000256" key="8">
    <source>
        <dbReference type="PIRSR" id="PIRSR005091-1"/>
    </source>
</evidence>
<gene>
    <name evidence="13" type="ordered locus">CPF_0585</name>
</gene>
<dbReference type="eggNOG" id="COG1368">
    <property type="taxonomic scope" value="Bacteria"/>
</dbReference>
<evidence type="ECO:0000313" key="14">
    <source>
        <dbReference type="Proteomes" id="UP000001823"/>
    </source>
</evidence>
<comment type="subcellular location">
    <subcellularLocation>
        <location evidence="1">Cell membrane</location>
        <topology evidence="1">Multi-pass membrane protein</topology>
    </subcellularLocation>
</comment>
<feature type="domain" description="Sulfatase N-terminal" evidence="12">
    <location>
        <begin position="268"/>
        <end position="554"/>
    </location>
</feature>
<dbReference type="InterPro" id="IPR050448">
    <property type="entry name" value="OpgB/LTA_synthase_biosynth"/>
</dbReference>
<comment type="pathway">
    <text evidence="2">Cell wall biogenesis; lipoteichoic acid biosynthesis.</text>
</comment>
<dbReference type="CDD" id="cd16015">
    <property type="entry name" value="LTA_synthase"/>
    <property type="match status" value="1"/>
</dbReference>
<feature type="binding site" evidence="9">
    <location>
        <position position="432"/>
    </location>
    <ligand>
        <name>substrate</name>
    </ligand>
</feature>
<evidence type="ECO:0000256" key="1">
    <source>
        <dbReference type="ARBA" id="ARBA00004651"/>
    </source>
</evidence>
<proteinExistence type="inferred from homology"/>
<feature type="binding site" evidence="10">
    <location>
        <position position="276"/>
    </location>
    <ligand>
        <name>Mn(2+)</name>
        <dbReference type="ChEBI" id="CHEBI:29035"/>
    </ligand>
</feature>
<evidence type="ECO:0000256" key="3">
    <source>
        <dbReference type="ARBA" id="ARBA00009983"/>
    </source>
</evidence>
<evidence type="ECO:0000256" key="5">
    <source>
        <dbReference type="ARBA" id="ARBA00022692"/>
    </source>
</evidence>
<dbReference type="STRING" id="195103.CPF_0585"/>
<dbReference type="EMBL" id="CP000246">
    <property type="protein sequence ID" value="ABG83506.1"/>
    <property type="molecule type" value="Genomic_DNA"/>
</dbReference>
<evidence type="ECO:0000259" key="12">
    <source>
        <dbReference type="Pfam" id="PF00884"/>
    </source>
</evidence>
<dbReference type="GO" id="GO:0005886">
    <property type="term" value="C:plasma membrane"/>
    <property type="evidence" value="ECO:0007669"/>
    <property type="project" value="UniProtKB-SubCell"/>
</dbReference>